<dbReference type="Proteomes" id="UP000019376">
    <property type="component" value="Unassembled WGS sequence"/>
</dbReference>
<organism evidence="2 3">
    <name type="scientific">Penicillium oxalicum (strain 114-2 / CGMCC 5302)</name>
    <name type="common">Penicillium decumbens</name>
    <dbReference type="NCBI Taxonomy" id="933388"/>
    <lineage>
        <taxon>Eukaryota</taxon>
        <taxon>Fungi</taxon>
        <taxon>Dikarya</taxon>
        <taxon>Ascomycota</taxon>
        <taxon>Pezizomycotina</taxon>
        <taxon>Eurotiomycetes</taxon>
        <taxon>Eurotiomycetidae</taxon>
        <taxon>Eurotiales</taxon>
        <taxon>Aspergillaceae</taxon>
        <taxon>Penicillium</taxon>
    </lineage>
</organism>
<keyword evidence="3" id="KW-1185">Reference proteome</keyword>
<gene>
    <name evidence="2" type="ORF">PDE_08374</name>
</gene>
<protein>
    <submittedName>
        <fullName evidence="2">Uncharacterized protein</fullName>
    </submittedName>
</protein>
<sequence>MAIDRSATENVRVEGLAGDSGGPGVHSASMSWCTLMVN</sequence>
<dbReference type="AlphaFoldDB" id="S8BEE8"/>
<reference evidence="2 3" key="1">
    <citation type="journal article" date="2013" name="PLoS ONE">
        <title>Genomic and secretomic analyses reveal unique features of the lignocellulolytic enzyme system of Penicillium decumbens.</title>
        <authorList>
            <person name="Liu G."/>
            <person name="Zhang L."/>
            <person name="Wei X."/>
            <person name="Zou G."/>
            <person name="Qin Y."/>
            <person name="Ma L."/>
            <person name="Li J."/>
            <person name="Zheng H."/>
            <person name="Wang S."/>
            <person name="Wang C."/>
            <person name="Xun L."/>
            <person name="Zhao G.-P."/>
            <person name="Zhou Z."/>
            <person name="Qu Y."/>
        </authorList>
    </citation>
    <scope>NUCLEOTIDE SEQUENCE [LARGE SCALE GENOMIC DNA]</scope>
    <source>
        <strain evidence="3">114-2 / CGMCC 5302</strain>
    </source>
</reference>
<name>S8BEE8_PENO1</name>
<accession>S8BEE8</accession>
<proteinExistence type="predicted"/>
<feature type="region of interest" description="Disordered" evidence="1">
    <location>
        <begin position="1"/>
        <end position="26"/>
    </location>
</feature>
<dbReference type="HOGENOM" id="CLU_3335788_0_0_1"/>
<evidence type="ECO:0000313" key="3">
    <source>
        <dbReference type="Proteomes" id="UP000019376"/>
    </source>
</evidence>
<evidence type="ECO:0000256" key="1">
    <source>
        <dbReference type="SAM" id="MobiDB-lite"/>
    </source>
</evidence>
<dbReference type="EMBL" id="KB644415">
    <property type="protein sequence ID" value="EPS33412.1"/>
    <property type="molecule type" value="Genomic_DNA"/>
</dbReference>
<evidence type="ECO:0000313" key="2">
    <source>
        <dbReference type="EMBL" id="EPS33412.1"/>
    </source>
</evidence>